<evidence type="ECO:0000313" key="2">
    <source>
        <dbReference type="Proteomes" id="UP000472269"/>
    </source>
</evidence>
<dbReference type="Proteomes" id="UP000472269">
    <property type="component" value="Unplaced"/>
</dbReference>
<name>A0A663M2K5_ATHCN</name>
<reference evidence="1" key="2">
    <citation type="submission" date="2025-09" db="UniProtKB">
        <authorList>
            <consortium name="Ensembl"/>
        </authorList>
    </citation>
    <scope>IDENTIFICATION</scope>
</reference>
<keyword evidence="2" id="KW-1185">Reference proteome</keyword>
<proteinExistence type="predicted"/>
<organism evidence="1 2">
    <name type="scientific">Athene cunicularia</name>
    <name type="common">Burrowing owl</name>
    <name type="synonym">Speotyto cunicularia</name>
    <dbReference type="NCBI Taxonomy" id="194338"/>
    <lineage>
        <taxon>Eukaryota</taxon>
        <taxon>Metazoa</taxon>
        <taxon>Chordata</taxon>
        <taxon>Craniata</taxon>
        <taxon>Vertebrata</taxon>
        <taxon>Euteleostomi</taxon>
        <taxon>Archelosauria</taxon>
        <taxon>Archosauria</taxon>
        <taxon>Dinosauria</taxon>
        <taxon>Saurischia</taxon>
        <taxon>Theropoda</taxon>
        <taxon>Coelurosauria</taxon>
        <taxon>Aves</taxon>
        <taxon>Neognathae</taxon>
        <taxon>Neoaves</taxon>
        <taxon>Telluraves</taxon>
        <taxon>Strigiformes</taxon>
        <taxon>Strigidae</taxon>
        <taxon>Athene</taxon>
    </lineage>
</organism>
<protein>
    <submittedName>
        <fullName evidence="1">Uncharacterized protein</fullName>
    </submittedName>
</protein>
<reference evidence="1" key="1">
    <citation type="submission" date="2025-08" db="UniProtKB">
        <authorList>
            <consortium name="Ensembl"/>
        </authorList>
    </citation>
    <scope>IDENTIFICATION</scope>
</reference>
<evidence type="ECO:0000313" key="1">
    <source>
        <dbReference type="Ensembl" id="ENSACUP00000005768.1"/>
    </source>
</evidence>
<dbReference type="Ensembl" id="ENSACUT00000006157.1">
    <property type="protein sequence ID" value="ENSACUP00000005768.1"/>
    <property type="gene ID" value="ENSACUG00000003924.1"/>
</dbReference>
<dbReference type="AlphaFoldDB" id="A0A663M2K5"/>
<accession>A0A663M2K5</accession>
<sequence>MIHKTSMHPSLGPPLCLGRSEGGCPPWLCVSQSTAATALLGRRCFTDPLRGWDFSCFLPDVLSLLFPPPQLSGQAGPSPALPVRCLHAEPRPAFGHCQLTCCSPGQVPLSRCLPRHHGTWGVRDTGREGHGA</sequence>